<protein>
    <submittedName>
        <fullName evidence="1">Uncharacterized protein</fullName>
    </submittedName>
</protein>
<evidence type="ECO:0000313" key="1">
    <source>
        <dbReference type="EMBL" id="GKV25044.1"/>
    </source>
</evidence>
<dbReference type="AlphaFoldDB" id="A0AAV5KKB0"/>
<keyword evidence="2" id="KW-1185">Reference proteome</keyword>
<name>A0AAV5KKB0_9ROSI</name>
<dbReference type="EMBL" id="BPVZ01000067">
    <property type="protein sequence ID" value="GKV25044.1"/>
    <property type="molecule type" value="Genomic_DNA"/>
</dbReference>
<organism evidence="1 2">
    <name type="scientific">Rubroshorea leprosula</name>
    <dbReference type="NCBI Taxonomy" id="152421"/>
    <lineage>
        <taxon>Eukaryota</taxon>
        <taxon>Viridiplantae</taxon>
        <taxon>Streptophyta</taxon>
        <taxon>Embryophyta</taxon>
        <taxon>Tracheophyta</taxon>
        <taxon>Spermatophyta</taxon>
        <taxon>Magnoliopsida</taxon>
        <taxon>eudicotyledons</taxon>
        <taxon>Gunneridae</taxon>
        <taxon>Pentapetalae</taxon>
        <taxon>rosids</taxon>
        <taxon>malvids</taxon>
        <taxon>Malvales</taxon>
        <taxon>Dipterocarpaceae</taxon>
        <taxon>Rubroshorea</taxon>
    </lineage>
</organism>
<reference evidence="1 2" key="1">
    <citation type="journal article" date="2021" name="Commun. Biol.">
        <title>The genome of Shorea leprosula (Dipterocarpaceae) highlights the ecological relevance of drought in aseasonal tropical rainforests.</title>
        <authorList>
            <person name="Ng K.K.S."/>
            <person name="Kobayashi M.J."/>
            <person name="Fawcett J.A."/>
            <person name="Hatakeyama M."/>
            <person name="Paape T."/>
            <person name="Ng C.H."/>
            <person name="Ang C.C."/>
            <person name="Tnah L.H."/>
            <person name="Lee C.T."/>
            <person name="Nishiyama T."/>
            <person name="Sese J."/>
            <person name="O'Brien M.J."/>
            <person name="Copetti D."/>
            <person name="Mohd Noor M.I."/>
            <person name="Ong R.C."/>
            <person name="Putra M."/>
            <person name="Sireger I.Z."/>
            <person name="Indrioko S."/>
            <person name="Kosugi Y."/>
            <person name="Izuno A."/>
            <person name="Isagi Y."/>
            <person name="Lee S.L."/>
            <person name="Shimizu K.K."/>
        </authorList>
    </citation>
    <scope>NUCLEOTIDE SEQUENCE [LARGE SCALE GENOMIC DNA]</scope>
    <source>
        <strain evidence="1">214</strain>
    </source>
</reference>
<sequence>MLAIEPVRTSDPASGDYTLINCVPASGKFNTLAMTYRGDVHFVPVLFSLSTISESETEDGEITGSDEFDLQILMVSDYDMISSEPCAFVGPSYECMVSVAPRIRVLGRDSGSKSCSRFSRKTEWPANPDSRLWKCKSVLKNRL</sequence>
<proteinExistence type="predicted"/>
<evidence type="ECO:0000313" key="2">
    <source>
        <dbReference type="Proteomes" id="UP001054252"/>
    </source>
</evidence>
<accession>A0AAV5KKB0</accession>
<dbReference type="Proteomes" id="UP001054252">
    <property type="component" value="Unassembled WGS sequence"/>
</dbReference>
<comment type="caution">
    <text evidence="1">The sequence shown here is derived from an EMBL/GenBank/DDBJ whole genome shotgun (WGS) entry which is preliminary data.</text>
</comment>
<gene>
    <name evidence="1" type="ORF">SLEP1_g34553</name>
</gene>